<feature type="compositionally biased region" description="Basic and acidic residues" evidence="1">
    <location>
        <begin position="73"/>
        <end position="113"/>
    </location>
</feature>
<reference evidence="2" key="2">
    <citation type="submission" date="2021-08" db="EMBL/GenBank/DDBJ databases">
        <authorList>
            <person name="Gostincar C."/>
            <person name="Sun X."/>
            <person name="Song Z."/>
            <person name="Gunde-Cimerman N."/>
        </authorList>
    </citation>
    <scope>NUCLEOTIDE SEQUENCE</scope>
    <source>
        <strain evidence="2">EXF-8016</strain>
    </source>
</reference>
<evidence type="ECO:0000313" key="2">
    <source>
        <dbReference type="EMBL" id="KAH0229811.1"/>
    </source>
</evidence>
<evidence type="ECO:0000256" key="1">
    <source>
        <dbReference type="SAM" id="MobiDB-lite"/>
    </source>
</evidence>
<feature type="region of interest" description="Disordered" evidence="1">
    <location>
        <begin position="1"/>
        <end position="176"/>
    </location>
</feature>
<dbReference type="AlphaFoldDB" id="A0A9P8GNS6"/>
<gene>
    <name evidence="2" type="ORF">KCV03_g1761</name>
</gene>
<feature type="non-terminal residue" evidence="2">
    <location>
        <position position="285"/>
    </location>
</feature>
<reference evidence="2" key="1">
    <citation type="journal article" date="2021" name="J Fungi (Basel)">
        <title>Virulence traits and population genomics of the black yeast Aureobasidium melanogenum.</title>
        <authorList>
            <person name="Cernosa A."/>
            <person name="Sun X."/>
            <person name="Gostincar C."/>
            <person name="Fang C."/>
            <person name="Gunde-Cimerman N."/>
            <person name="Song Z."/>
        </authorList>
    </citation>
    <scope>NUCLEOTIDE SEQUENCE</scope>
    <source>
        <strain evidence="2">EXF-8016</strain>
    </source>
</reference>
<name>A0A9P8GNS6_AURME</name>
<dbReference type="Proteomes" id="UP000767238">
    <property type="component" value="Unassembled WGS sequence"/>
</dbReference>
<sequence>MPKNKKPAPKQRKTPYPTPSQPAFNPRSTAAAPLIPGARIFEPPPGFTRARPNPAYPQCVLTPGEVNQSLQDFAKDRKTSIKRPFDVDKEDSPGTGHLSDDKRNGEGRSDRSELQGPESGGQKNKKRVDSRTNNENKPQPPGGGPGNLPPIPDPLPPRPPPSPPQEPLLAGHDPTAKPLTEDEEWLEKLGPVIKYNAATSWPMSFYEKPVPAPAWYAECPEGYEPTTLAGYPIRRQYQSYIPAAHDPELVRDEYGHYCVDLRETREWDQCCMGKCEGCEICRPGL</sequence>
<organism evidence="2 3">
    <name type="scientific">Aureobasidium melanogenum</name>
    <name type="common">Aureobasidium pullulans var. melanogenum</name>
    <dbReference type="NCBI Taxonomy" id="46634"/>
    <lineage>
        <taxon>Eukaryota</taxon>
        <taxon>Fungi</taxon>
        <taxon>Dikarya</taxon>
        <taxon>Ascomycota</taxon>
        <taxon>Pezizomycotina</taxon>
        <taxon>Dothideomycetes</taxon>
        <taxon>Dothideomycetidae</taxon>
        <taxon>Dothideales</taxon>
        <taxon>Saccotheciaceae</taxon>
        <taxon>Aureobasidium</taxon>
    </lineage>
</organism>
<dbReference type="EMBL" id="JAHFYH010000007">
    <property type="protein sequence ID" value="KAH0229811.1"/>
    <property type="molecule type" value="Genomic_DNA"/>
</dbReference>
<feature type="compositionally biased region" description="Pro residues" evidence="1">
    <location>
        <begin position="138"/>
        <end position="166"/>
    </location>
</feature>
<comment type="caution">
    <text evidence="2">The sequence shown here is derived from an EMBL/GenBank/DDBJ whole genome shotgun (WGS) entry which is preliminary data.</text>
</comment>
<dbReference type="OrthoDB" id="3914972at2759"/>
<protein>
    <submittedName>
        <fullName evidence="2">Uncharacterized protein</fullName>
    </submittedName>
</protein>
<feature type="compositionally biased region" description="Basic residues" evidence="1">
    <location>
        <begin position="1"/>
        <end position="13"/>
    </location>
</feature>
<evidence type="ECO:0000313" key="3">
    <source>
        <dbReference type="Proteomes" id="UP000767238"/>
    </source>
</evidence>
<proteinExistence type="predicted"/>
<accession>A0A9P8GNS6</accession>